<protein>
    <recommendedName>
        <fullName evidence="3">Sec translocon accessory complex subunit YajC</fullName>
    </recommendedName>
</protein>
<evidence type="ECO:0000313" key="12">
    <source>
        <dbReference type="EMBL" id="BBD07764.1"/>
    </source>
</evidence>
<dbReference type="AlphaFoldDB" id="A0A2Z6AWY3"/>
<comment type="similarity">
    <text evidence="2">Belongs to the YajC family.</text>
</comment>
<dbReference type="InterPro" id="IPR003849">
    <property type="entry name" value="Preprotein_translocase_YajC"/>
</dbReference>
<feature type="transmembrane region" description="Helical" evidence="11">
    <location>
        <begin position="24"/>
        <end position="42"/>
    </location>
</feature>
<dbReference type="GO" id="GO:0015031">
    <property type="term" value="P:protein transport"/>
    <property type="evidence" value="ECO:0007669"/>
    <property type="project" value="UniProtKB-KW"/>
</dbReference>
<gene>
    <name evidence="12" type="ORF">DFE_1038</name>
</gene>
<keyword evidence="8 11" id="KW-1133">Transmembrane helix</keyword>
<name>A0A2Z6AWY3_9BACT</name>
<evidence type="ECO:0000256" key="9">
    <source>
        <dbReference type="ARBA" id="ARBA00023010"/>
    </source>
</evidence>
<reference evidence="12 13" key="1">
    <citation type="journal article" date="2018" name="Sci. Adv.">
        <title>Multi-heme cytochromes provide a pathway for survival in energy-limited environments.</title>
        <authorList>
            <person name="Deng X."/>
            <person name="Dohmae N."/>
            <person name="Nealson K.H."/>
            <person name="Hashimoto K."/>
            <person name="Okamoto A."/>
        </authorList>
    </citation>
    <scope>NUCLEOTIDE SEQUENCE [LARGE SCALE GENOMIC DNA]</scope>
    <source>
        <strain evidence="12 13">IS5</strain>
    </source>
</reference>
<dbReference type="PRINTS" id="PR01853">
    <property type="entry name" value="YAJCTRNLCASE"/>
</dbReference>
<keyword evidence="7" id="KW-0653">Protein transport</keyword>
<keyword evidence="6 11" id="KW-0812">Transmembrane</keyword>
<evidence type="ECO:0000313" key="13">
    <source>
        <dbReference type="Proteomes" id="UP000269883"/>
    </source>
</evidence>
<evidence type="ECO:0000256" key="10">
    <source>
        <dbReference type="ARBA" id="ARBA00023136"/>
    </source>
</evidence>
<keyword evidence="5" id="KW-1003">Cell membrane</keyword>
<keyword evidence="13" id="KW-1185">Reference proteome</keyword>
<evidence type="ECO:0000256" key="3">
    <source>
        <dbReference type="ARBA" id="ARBA00014962"/>
    </source>
</evidence>
<evidence type="ECO:0000256" key="4">
    <source>
        <dbReference type="ARBA" id="ARBA00022448"/>
    </source>
</evidence>
<dbReference type="SMART" id="SM01323">
    <property type="entry name" value="YajC"/>
    <property type="match status" value="1"/>
</dbReference>
<dbReference type="NCBIfam" id="TIGR00739">
    <property type="entry name" value="yajC"/>
    <property type="match status" value="1"/>
</dbReference>
<dbReference type="Proteomes" id="UP000269883">
    <property type="component" value="Chromosome"/>
</dbReference>
<evidence type="ECO:0000256" key="11">
    <source>
        <dbReference type="SAM" id="Phobius"/>
    </source>
</evidence>
<evidence type="ECO:0000256" key="8">
    <source>
        <dbReference type="ARBA" id="ARBA00022989"/>
    </source>
</evidence>
<evidence type="ECO:0000256" key="1">
    <source>
        <dbReference type="ARBA" id="ARBA00004162"/>
    </source>
</evidence>
<comment type="subcellular location">
    <subcellularLocation>
        <location evidence="1">Cell membrane</location>
        <topology evidence="1">Single-pass membrane protein</topology>
    </subcellularLocation>
</comment>
<proteinExistence type="inferred from homology"/>
<dbReference type="OrthoDB" id="9811406at2"/>
<keyword evidence="9" id="KW-0811">Translocation</keyword>
<dbReference type="KEGG" id="dfl:DFE_1038"/>
<accession>A0A2Z6AWY3</accession>
<dbReference type="EMBL" id="AP017378">
    <property type="protein sequence ID" value="BBD07764.1"/>
    <property type="molecule type" value="Genomic_DNA"/>
</dbReference>
<evidence type="ECO:0000256" key="6">
    <source>
        <dbReference type="ARBA" id="ARBA00022692"/>
    </source>
</evidence>
<keyword evidence="10 11" id="KW-0472">Membrane</keyword>
<keyword evidence="4" id="KW-0813">Transport</keyword>
<dbReference type="RefSeq" id="WP_126377296.1">
    <property type="nucleotide sequence ID" value="NZ_AP017378.1"/>
</dbReference>
<sequence length="118" mass="12453">MFFADVAYAMGAQGGAGADAGNPLMSMMPLILMFVIFYFLLIRPQQKKAKAHKDMLGALKKGDKVLTGGGMYGRIEAIDGDVISVDLGSGLIVEVNRSFVSGLADRAPKSAKPSKGDK</sequence>
<evidence type="ECO:0000256" key="5">
    <source>
        <dbReference type="ARBA" id="ARBA00022475"/>
    </source>
</evidence>
<organism evidence="12 13">
    <name type="scientific">Desulfovibrio ferrophilus</name>
    <dbReference type="NCBI Taxonomy" id="241368"/>
    <lineage>
        <taxon>Bacteria</taxon>
        <taxon>Pseudomonadati</taxon>
        <taxon>Thermodesulfobacteriota</taxon>
        <taxon>Desulfovibrionia</taxon>
        <taxon>Desulfovibrionales</taxon>
        <taxon>Desulfovibrionaceae</taxon>
        <taxon>Desulfovibrio</taxon>
    </lineage>
</organism>
<dbReference type="PANTHER" id="PTHR33909:SF1">
    <property type="entry name" value="SEC TRANSLOCON ACCESSORY COMPLEX SUBUNIT YAJC"/>
    <property type="match status" value="1"/>
</dbReference>
<dbReference type="GO" id="GO:0005886">
    <property type="term" value="C:plasma membrane"/>
    <property type="evidence" value="ECO:0007669"/>
    <property type="project" value="UniProtKB-SubCell"/>
</dbReference>
<evidence type="ECO:0000256" key="2">
    <source>
        <dbReference type="ARBA" id="ARBA00006742"/>
    </source>
</evidence>
<dbReference type="Pfam" id="PF02699">
    <property type="entry name" value="YajC"/>
    <property type="match status" value="1"/>
</dbReference>
<dbReference type="PANTHER" id="PTHR33909">
    <property type="entry name" value="SEC TRANSLOCON ACCESSORY COMPLEX SUBUNIT YAJC"/>
    <property type="match status" value="1"/>
</dbReference>
<evidence type="ECO:0000256" key="7">
    <source>
        <dbReference type="ARBA" id="ARBA00022927"/>
    </source>
</evidence>